<dbReference type="GO" id="GO:0019139">
    <property type="term" value="F:cytokinin dehydrogenase activity"/>
    <property type="evidence" value="ECO:0007669"/>
    <property type="project" value="InterPro"/>
</dbReference>
<sequence>WDNRTAVVIPDEDIFYPVAFLSSAVPSSTGTDGLEHILKQNNFRFLLQKHSSFDFANIGKWKSLRSVISGLETREIEQFTLGLQNRNSDDIKGPSEVMISFNNEKDLKENLNSASLNVDEVEGLPCPPIDEDFLLMGLQPEMDLNEFFNGIDDDGNICDINESAESPGSVLKPKLQEPRRGKEFNLLKSLYLQNDKVAEKVEVRKVSTTMKLKKRPHSAVDDLASTEATQMIAPVKRSRCQDGDNLTNTGLATAAGNRVCRDSNDICQKKVQVDTIMGQKQKIDLRKLDEVSKKLKLKASVKKLYESYNAKKGRQIQVIDFRDLPKSTNCSIGHHQKEKKFTWPSVH</sequence>
<feature type="non-terminal residue" evidence="2">
    <location>
        <position position="1"/>
    </location>
</feature>
<dbReference type="EMBL" id="JBAMMX010000006">
    <property type="protein sequence ID" value="KAK6937744.1"/>
    <property type="molecule type" value="Genomic_DNA"/>
</dbReference>
<dbReference type="GO" id="GO:0009690">
    <property type="term" value="P:cytokinin metabolic process"/>
    <property type="evidence" value="ECO:0007669"/>
    <property type="project" value="InterPro"/>
</dbReference>
<proteinExistence type="predicted"/>
<evidence type="ECO:0000313" key="3">
    <source>
        <dbReference type="Proteomes" id="UP001370490"/>
    </source>
</evidence>
<dbReference type="Gene3D" id="3.40.462.10">
    <property type="entry name" value="FAD-linked oxidases, C-terminal domain"/>
    <property type="match status" value="1"/>
</dbReference>
<name>A0AAN8VTX7_9MAGN</name>
<keyword evidence="3" id="KW-1185">Reference proteome</keyword>
<dbReference type="Pfam" id="PF09265">
    <property type="entry name" value="Cytokin-bind"/>
    <property type="match status" value="1"/>
</dbReference>
<dbReference type="AlphaFoldDB" id="A0AAN8VTX7"/>
<reference evidence="2 3" key="1">
    <citation type="submission" date="2023-12" db="EMBL/GenBank/DDBJ databases">
        <title>A high-quality genome assembly for Dillenia turbinata (Dilleniales).</title>
        <authorList>
            <person name="Chanderbali A."/>
        </authorList>
    </citation>
    <scope>NUCLEOTIDE SEQUENCE [LARGE SCALE GENOMIC DNA]</scope>
    <source>
        <strain evidence="2">LSX21</strain>
        <tissue evidence="2">Leaf</tissue>
    </source>
</reference>
<organism evidence="2 3">
    <name type="scientific">Dillenia turbinata</name>
    <dbReference type="NCBI Taxonomy" id="194707"/>
    <lineage>
        <taxon>Eukaryota</taxon>
        <taxon>Viridiplantae</taxon>
        <taxon>Streptophyta</taxon>
        <taxon>Embryophyta</taxon>
        <taxon>Tracheophyta</taxon>
        <taxon>Spermatophyta</taxon>
        <taxon>Magnoliopsida</taxon>
        <taxon>eudicotyledons</taxon>
        <taxon>Gunneridae</taxon>
        <taxon>Pentapetalae</taxon>
        <taxon>Dilleniales</taxon>
        <taxon>Dilleniaceae</taxon>
        <taxon>Dillenia</taxon>
    </lineage>
</organism>
<dbReference type="PANTHER" id="PTHR46554">
    <property type="entry name" value="MEDIATOR OF RNA POLYMERASE II TRANSCRIPTION SUBUNIT 26A-RELATED"/>
    <property type="match status" value="1"/>
</dbReference>
<evidence type="ECO:0000259" key="1">
    <source>
        <dbReference type="Pfam" id="PF09265"/>
    </source>
</evidence>
<dbReference type="Proteomes" id="UP001370490">
    <property type="component" value="Unassembled WGS sequence"/>
</dbReference>
<gene>
    <name evidence="2" type="ORF">RJ641_031252</name>
</gene>
<dbReference type="InterPro" id="IPR016170">
    <property type="entry name" value="Cytok_DH_C_sf"/>
</dbReference>
<dbReference type="GO" id="GO:0050660">
    <property type="term" value="F:flavin adenine dinucleotide binding"/>
    <property type="evidence" value="ECO:0007669"/>
    <property type="project" value="InterPro"/>
</dbReference>
<comment type="caution">
    <text evidence="2">The sequence shown here is derived from an EMBL/GenBank/DDBJ whole genome shotgun (WGS) entry which is preliminary data.</text>
</comment>
<dbReference type="InterPro" id="IPR015345">
    <property type="entry name" value="Cytokinin_DH_FAD/cytokin-bd"/>
</dbReference>
<accession>A0AAN8VTX7</accession>
<protein>
    <submittedName>
        <fullName evidence="2">Cytokinin dehydrogenase 1, FAD/cytokinin binding domain</fullName>
    </submittedName>
</protein>
<evidence type="ECO:0000313" key="2">
    <source>
        <dbReference type="EMBL" id="KAK6937744.1"/>
    </source>
</evidence>
<feature type="domain" description="Cytokinin dehydrogenase 1 FAD/cytokinin binding" evidence="1">
    <location>
        <begin position="1"/>
        <end position="42"/>
    </location>
</feature>
<dbReference type="PANTHER" id="PTHR46554:SF2">
    <property type="entry name" value="TFIIS N-TERMINAL DOMAIN-CONTAINING PROTEIN"/>
    <property type="match status" value="1"/>
</dbReference>